<sequence length="170" mass="19469">MYAEPHCRKNGQGKGEVEEEEEEKERSLVSIMKTKPLVPGSGRARARVVSLPRKRAKDYGNVPLAELLLRAMEHDKQAEKDYEEEEENGEDEDEQGTLFEEEDSHFDVKALSVMLCKIALFGSQRSIFLLYKVQRRSCPKFKSNDAQFFLSHICSISTLCIEESLFFSSL</sequence>
<dbReference type="AlphaFoldDB" id="A0A9R1AC24"/>
<keyword evidence="3" id="KW-1185">Reference proteome</keyword>
<feature type="region of interest" description="Disordered" evidence="1">
    <location>
        <begin position="76"/>
        <end position="96"/>
    </location>
</feature>
<dbReference type="Proteomes" id="UP000324705">
    <property type="component" value="Chromosome 7B"/>
</dbReference>
<feature type="compositionally biased region" description="Acidic residues" evidence="1">
    <location>
        <begin position="81"/>
        <end position="96"/>
    </location>
</feature>
<dbReference type="EMBL" id="LT934124">
    <property type="protein sequence ID" value="VAI93457.1"/>
    <property type="molecule type" value="Genomic_DNA"/>
</dbReference>
<protein>
    <submittedName>
        <fullName evidence="2">Uncharacterized protein</fullName>
    </submittedName>
</protein>
<feature type="region of interest" description="Disordered" evidence="1">
    <location>
        <begin position="1"/>
        <end position="44"/>
    </location>
</feature>
<evidence type="ECO:0000313" key="2">
    <source>
        <dbReference type="EMBL" id="VAI93457.1"/>
    </source>
</evidence>
<dbReference type="Gramene" id="TRITD7Bv1G221390.1">
    <property type="protein sequence ID" value="TRITD7Bv1G221390.1"/>
    <property type="gene ID" value="TRITD7Bv1G221390"/>
</dbReference>
<gene>
    <name evidence="2" type="ORF">TRITD_7Bv1G221390</name>
</gene>
<reference evidence="2 3" key="1">
    <citation type="submission" date="2017-09" db="EMBL/GenBank/DDBJ databases">
        <authorList>
            <consortium name="International Durum Wheat Genome Sequencing Consortium (IDWGSC)"/>
            <person name="Milanesi L."/>
        </authorList>
    </citation>
    <scope>NUCLEOTIDE SEQUENCE [LARGE SCALE GENOMIC DNA]</scope>
    <source>
        <strain evidence="3">cv. Svevo</strain>
    </source>
</reference>
<organism evidence="2 3">
    <name type="scientific">Triticum turgidum subsp. durum</name>
    <name type="common">Durum wheat</name>
    <name type="synonym">Triticum durum</name>
    <dbReference type="NCBI Taxonomy" id="4567"/>
    <lineage>
        <taxon>Eukaryota</taxon>
        <taxon>Viridiplantae</taxon>
        <taxon>Streptophyta</taxon>
        <taxon>Embryophyta</taxon>
        <taxon>Tracheophyta</taxon>
        <taxon>Spermatophyta</taxon>
        <taxon>Magnoliopsida</taxon>
        <taxon>Liliopsida</taxon>
        <taxon>Poales</taxon>
        <taxon>Poaceae</taxon>
        <taxon>BOP clade</taxon>
        <taxon>Pooideae</taxon>
        <taxon>Triticodae</taxon>
        <taxon>Triticeae</taxon>
        <taxon>Triticinae</taxon>
        <taxon>Triticum</taxon>
    </lineage>
</organism>
<evidence type="ECO:0000313" key="3">
    <source>
        <dbReference type="Proteomes" id="UP000324705"/>
    </source>
</evidence>
<accession>A0A9R1AC24</accession>
<evidence type="ECO:0000256" key="1">
    <source>
        <dbReference type="SAM" id="MobiDB-lite"/>
    </source>
</evidence>
<name>A0A9R1AC24_TRITD</name>
<proteinExistence type="predicted"/>